<accession>A0A8S9YJV8</accession>
<gene>
    <name evidence="2" type="ORF">EG68_09671</name>
</gene>
<reference evidence="2" key="1">
    <citation type="submission" date="2019-07" db="EMBL/GenBank/DDBJ databases">
        <title>Annotation for the trematode Paragonimus miyazaki's.</title>
        <authorList>
            <person name="Choi Y.-J."/>
        </authorList>
    </citation>
    <scope>NUCLEOTIDE SEQUENCE</scope>
    <source>
        <strain evidence="2">Japan</strain>
    </source>
</reference>
<dbReference type="EMBL" id="JTDE01006186">
    <property type="protein sequence ID" value="KAF7245093.1"/>
    <property type="molecule type" value="Genomic_DNA"/>
</dbReference>
<keyword evidence="3" id="KW-1185">Reference proteome</keyword>
<sequence>MAPILTSSWKIIILVSLLEPTSRDHLQLHPLSSQSGRTAQPEALAPTVDQPSLHLPIQMASRGLAAIRALGTRLHLPTYPGCPDPLSNQETSKEQRTGIFKK</sequence>
<dbReference type="AlphaFoldDB" id="A0A8S9YJV8"/>
<organism evidence="2 3">
    <name type="scientific">Paragonimus skrjabini miyazakii</name>
    <dbReference type="NCBI Taxonomy" id="59628"/>
    <lineage>
        <taxon>Eukaryota</taxon>
        <taxon>Metazoa</taxon>
        <taxon>Spiralia</taxon>
        <taxon>Lophotrochozoa</taxon>
        <taxon>Platyhelminthes</taxon>
        <taxon>Trematoda</taxon>
        <taxon>Digenea</taxon>
        <taxon>Plagiorchiida</taxon>
        <taxon>Troglotremata</taxon>
        <taxon>Troglotrematidae</taxon>
        <taxon>Paragonimus</taxon>
    </lineage>
</organism>
<evidence type="ECO:0000313" key="2">
    <source>
        <dbReference type="EMBL" id="KAF7245093.1"/>
    </source>
</evidence>
<protein>
    <submittedName>
        <fullName evidence="2">Uncharacterized protein</fullName>
    </submittedName>
</protein>
<feature type="region of interest" description="Disordered" evidence="1">
    <location>
        <begin position="78"/>
        <end position="102"/>
    </location>
</feature>
<feature type="region of interest" description="Disordered" evidence="1">
    <location>
        <begin position="28"/>
        <end position="49"/>
    </location>
</feature>
<proteinExistence type="predicted"/>
<comment type="caution">
    <text evidence="2">The sequence shown here is derived from an EMBL/GenBank/DDBJ whole genome shotgun (WGS) entry which is preliminary data.</text>
</comment>
<dbReference type="OrthoDB" id="269227at2759"/>
<evidence type="ECO:0000313" key="3">
    <source>
        <dbReference type="Proteomes" id="UP000822476"/>
    </source>
</evidence>
<evidence type="ECO:0000256" key="1">
    <source>
        <dbReference type="SAM" id="MobiDB-lite"/>
    </source>
</evidence>
<dbReference type="Proteomes" id="UP000822476">
    <property type="component" value="Unassembled WGS sequence"/>
</dbReference>
<name>A0A8S9YJV8_9TREM</name>